<gene>
    <name evidence="3" type="ORF">O0235_08140</name>
</gene>
<keyword evidence="3" id="KW-0436">Ligase</keyword>
<dbReference type="Gene3D" id="3.40.50.12780">
    <property type="entry name" value="N-terminal domain of ligase-like"/>
    <property type="match status" value="1"/>
</dbReference>
<proteinExistence type="predicted"/>
<sequence length="529" mass="58380">MNTIEFLQITSSVVPDREALVDFDGNGGGKRLTYAEMYRQVCKLANAFQGLGVEKGDHVAIMAVNSADFVISYYATAMVGATFVPLNYRAKDEELTYMVNVSETKLLLVSDRYRDLVERIRPTLTTVQHYVSLGGAADGYLRYEELLESGAEDEVWTEVDDKDATIIIFTSGTTAQPKGVQLTFLDMTAYVTNQPPADPETHEKLLVSAPFFHVAGATAMMLGVWMGRTLVILPQFQPELWLQAVQQERITHAFVVPTMLKRIMEVPDFDTYDISSLKQITYGAAPMPYEVVRKACDIFPPKGIGLINAYGQTESTATLTFLGPEDHDLSTDTEIKEQRLRSVGKPMPDVELAIMDERNRPLPPGEEGEICVRSDRVMKGYYKQEDATSAAIIDGWLHTGDVGKLDEGGYLYITGRKKDLIIRGGENISPGEIENVLEEHPAIDEAAVIGVPDVEWGEVVKAIVVLKPGATITPEEITAYAKSRLASFKAPQYVAVVDELPRNVMGKVLKTDLRKLYGTPTNDIPAGKA</sequence>
<dbReference type="Pfam" id="PF00501">
    <property type="entry name" value="AMP-binding"/>
    <property type="match status" value="1"/>
</dbReference>
<dbReference type="EMBL" id="CP115149">
    <property type="protein sequence ID" value="WBL34764.1"/>
    <property type="molecule type" value="Genomic_DNA"/>
</dbReference>
<keyword evidence="3" id="KW-0808">Transferase</keyword>
<dbReference type="NCBIfam" id="NF004837">
    <property type="entry name" value="PRK06187.1"/>
    <property type="match status" value="1"/>
</dbReference>
<dbReference type="SUPFAM" id="SSF56801">
    <property type="entry name" value="Acetyl-CoA synthetase-like"/>
    <property type="match status" value="1"/>
</dbReference>
<dbReference type="PANTHER" id="PTHR43767">
    <property type="entry name" value="LONG-CHAIN-FATTY-ACID--COA LIGASE"/>
    <property type="match status" value="1"/>
</dbReference>
<dbReference type="EC" id="6.2.1.3" evidence="3"/>
<evidence type="ECO:0000313" key="4">
    <source>
        <dbReference type="Proteomes" id="UP001212803"/>
    </source>
</evidence>
<organism evidence="3 4">
    <name type="scientific">Tepidiforma flava</name>
    <dbReference type="NCBI Taxonomy" id="3004094"/>
    <lineage>
        <taxon>Bacteria</taxon>
        <taxon>Bacillati</taxon>
        <taxon>Chloroflexota</taxon>
        <taxon>Tepidiformia</taxon>
        <taxon>Tepidiformales</taxon>
        <taxon>Tepidiformaceae</taxon>
        <taxon>Tepidiforma</taxon>
    </lineage>
</organism>
<feature type="domain" description="AMP-dependent synthetase/ligase" evidence="1">
    <location>
        <begin position="13"/>
        <end position="382"/>
    </location>
</feature>
<name>A0ABY7M208_9CHLR</name>
<dbReference type="Proteomes" id="UP001212803">
    <property type="component" value="Chromosome"/>
</dbReference>
<accession>A0ABY7M208</accession>
<evidence type="ECO:0000259" key="1">
    <source>
        <dbReference type="Pfam" id="PF00501"/>
    </source>
</evidence>
<dbReference type="InterPro" id="IPR042099">
    <property type="entry name" value="ANL_N_sf"/>
</dbReference>
<protein>
    <submittedName>
        <fullName evidence="3">Long-chain-fatty-acid--CoA ligase</fullName>
        <ecNumber evidence="3">6.2.1.3</ecNumber>
    </submittedName>
</protein>
<dbReference type="InterPro" id="IPR000873">
    <property type="entry name" value="AMP-dep_synth/lig_dom"/>
</dbReference>
<keyword evidence="4" id="KW-1185">Reference proteome</keyword>
<evidence type="ECO:0000313" key="3">
    <source>
        <dbReference type="EMBL" id="WBL34764.1"/>
    </source>
</evidence>
<dbReference type="RefSeq" id="WP_270055292.1">
    <property type="nucleotide sequence ID" value="NZ_CP115149.1"/>
</dbReference>
<dbReference type="GO" id="GO:0004467">
    <property type="term" value="F:long-chain fatty acid-CoA ligase activity"/>
    <property type="evidence" value="ECO:0007669"/>
    <property type="project" value="UniProtKB-EC"/>
</dbReference>
<reference evidence="3 4" key="1">
    <citation type="journal article" date="2023" name="ISME J.">
        <title>Thermophilic Dehalococcoidia with unusual traits shed light on an unexpected past.</title>
        <authorList>
            <person name="Palmer M."/>
            <person name="Covington J.K."/>
            <person name="Zhou E.M."/>
            <person name="Thomas S.C."/>
            <person name="Habib N."/>
            <person name="Seymour C.O."/>
            <person name="Lai D."/>
            <person name="Johnston J."/>
            <person name="Hashimi A."/>
            <person name="Jiao J.Y."/>
            <person name="Muok A.R."/>
            <person name="Liu L."/>
            <person name="Xian W.D."/>
            <person name="Zhi X.Y."/>
            <person name="Li M.M."/>
            <person name="Silva L.P."/>
            <person name="Bowen B.P."/>
            <person name="Louie K."/>
            <person name="Briegel A."/>
            <person name="Pett-Ridge J."/>
            <person name="Weber P.K."/>
            <person name="Tocheva E.I."/>
            <person name="Woyke T."/>
            <person name="Northen T.R."/>
            <person name="Mayali X."/>
            <person name="Li W.J."/>
            <person name="Hedlund B.P."/>
        </authorList>
    </citation>
    <scope>NUCLEOTIDE SEQUENCE [LARGE SCALE GENOMIC DNA]</scope>
    <source>
        <strain evidence="3 4">YIM 72310</strain>
    </source>
</reference>
<dbReference type="Gene3D" id="3.30.300.30">
    <property type="match status" value="1"/>
</dbReference>
<dbReference type="PANTHER" id="PTHR43767:SF1">
    <property type="entry name" value="NONRIBOSOMAL PEPTIDE SYNTHASE PES1 (EUROFUNG)-RELATED"/>
    <property type="match status" value="1"/>
</dbReference>
<dbReference type="InterPro" id="IPR045851">
    <property type="entry name" value="AMP-bd_C_sf"/>
</dbReference>
<dbReference type="InterPro" id="IPR050237">
    <property type="entry name" value="ATP-dep_AMP-bd_enzyme"/>
</dbReference>
<dbReference type="InterPro" id="IPR025110">
    <property type="entry name" value="AMP-bd_C"/>
</dbReference>
<evidence type="ECO:0000259" key="2">
    <source>
        <dbReference type="Pfam" id="PF13193"/>
    </source>
</evidence>
<dbReference type="GO" id="GO:0016740">
    <property type="term" value="F:transferase activity"/>
    <property type="evidence" value="ECO:0007669"/>
    <property type="project" value="UniProtKB-KW"/>
</dbReference>
<dbReference type="Pfam" id="PF13193">
    <property type="entry name" value="AMP-binding_C"/>
    <property type="match status" value="1"/>
</dbReference>
<feature type="domain" description="AMP-binding enzyme C-terminal" evidence="2">
    <location>
        <begin position="432"/>
        <end position="507"/>
    </location>
</feature>